<dbReference type="PROSITE" id="PS50198">
    <property type="entry name" value="PPIC_PPIASE_2"/>
    <property type="match status" value="1"/>
</dbReference>
<dbReference type="AlphaFoldDB" id="A0A9D3A240"/>
<evidence type="ECO:0000313" key="4">
    <source>
        <dbReference type="EMBL" id="HJF66378.1"/>
    </source>
</evidence>
<dbReference type="SUPFAM" id="SSF54534">
    <property type="entry name" value="FKBP-like"/>
    <property type="match status" value="1"/>
</dbReference>
<accession>A0A9D3A240</accession>
<dbReference type="InterPro" id="IPR000297">
    <property type="entry name" value="PPIase_PpiC"/>
</dbReference>
<dbReference type="EC" id="5.2.1.8" evidence="4"/>
<feature type="signal peptide" evidence="2">
    <location>
        <begin position="1"/>
        <end position="30"/>
    </location>
</feature>
<evidence type="ECO:0000256" key="2">
    <source>
        <dbReference type="SAM" id="SignalP"/>
    </source>
</evidence>
<dbReference type="Pfam" id="PF13624">
    <property type="entry name" value="SurA_N_3"/>
    <property type="match status" value="1"/>
</dbReference>
<organism evidence="4 5">
    <name type="scientific">Slackia equolifaciens</name>
    <dbReference type="NCBI Taxonomy" id="498718"/>
    <lineage>
        <taxon>Bacteria</taxon>
        <taxon>Bacillati</taxon>
        <taxon>Actinomycetota</taxon>
        <taxon>Coriobacteriia</taxon>
        <taxon>Eggerthellales</taxon>
        <taxon>Eggerthellaceae</taxon>
        <taxon>Slackia</taxon>
    </lineage>
</organism>
<dbReference type="PROSITE" id="PS51257">
    <property type="entry name" value="PROKAR_LIPOPROTEIN"/>
    <property type="match status" value="1"/>
</dbReference>
<dbReference type="EMBL" id="DYWI01000193">
    <property type="protein sequence ID" value="HJF66378.1"/>
    <property type="molecule type" value="Genomic_DNA"/>
</dbReference>
<dbReference type="SUPFAM" id="SSF109998">
    <property type="entry name" value="Triger factor/SurA peptide-binding domain-like"/>
    <property type="match status" value="1"/>
</dbReference>
<protein>
    <submittedName>
        <fullName evidence="4">Peptidylprolyl isomerase</fullName>
        <ecNumber evidence="4">5.2.1.8</ecNumber>
    </submittedName>
</protein>
<dbReference type="Pfam" id="PF00639">
    <property type="entry name" value="Rotamase"/>
    <property type="match status" value="1"/>
</dbReference>
<evidence type="ECO:0000259" key="3">
    <source>
        <dbReference type="PROSITE" id="PS50198"/>
    </source>
</evidence>
<dbReference type="InterPro" id="IPR023058">
    <property type="entry name" value="PPIase_PpiC_CS"/>
</dbReference>
<keyword evidence="2" id="KW-0732">Signal</keyword>
<dbReference type="PANTHER" id="PTHR47245">
    <property type="entry name" value="PEPTIDYLPROLYL ISOMERASE"/>
    <property type="match status" value="1"/>
</dbReference>
<dbReference type="Proteomes" id="UP000786989">
    <property type="component" value="Unassembled WGS sequence"/>
</dbReference>
<dbReference type="PANTHER" id="PTHR47245:SF2">
    <property type="entry name" value="PEPTIDYL-PROLYL CIS-TRANS ISOMERASE HP_0175-RELATED"/>
    <property type="match status" value="1"/>
</dbReference>
<keyword evidence="1 4" id="KW-0413">Isomerase</keyword>
<dbReference type="InterPro" id="IPR050245">
    <property type="entry name" value="PrsA_foldase"/>
</dbReference>
<feature type="domain" description="PpiC" evidence="3">
    <location>
        <begin position="195"/>
        <end position="288"/>
    </location>
</feature>
<gene>
    <name evidence="4" type="ORF">K8U77_09745</name>
</gene>
<dbReference type="InterPro" id="IPR046357">
    <property type="entry name" value="PPIase_dom_sf"/>
</dbReference>
<dbReference type="GO" id="GO:0003755">
    <property type="term" value="F:peptidyl-prolyl cis-trans isomerase activity"/>
    <property type="evidence" value="ECO:0007669"/>
    <property type="project" value="UniProtKB-KW"/>
</dbReference>
<reference evidence="4" key="2">
    <citation type="submission" date="2021-09" db="EMBL/GenBank/DDBJ databases">
        <authorList>
            <person name="Gilroy R."/>
        </authorList>
    </citation>
    <scope>NUCLEOTIDE SEQUENCE</scope>
    <source>
        <strain evidence="4">ChiGjej6B6-11269</strain>
    </source>
</reference>
<name>A0A9D3A240_9ACTN</name>
<sequence length="321" mass="34927">MKRSAIAKFACAVALAAACGSALVSCAGNAADASDENVDIYDTSEGVAATVNGTEIGEKAVTTYIQNFRTQGALEDDNDWGQWLVDNDYTVDDIRSQVIDYYASQQLLRQAAEENGVTANADDVNSQIETMRSYYNSDEEWDEALKSVGMTEASYRSTLELSILENGLKEKVATVTEPSDEDMLQYAQMYASAYDGAKKSSHILFASDDEATAQEVLDKINAGELDFAEAAKEYSQDTGSAEEGGNVGWDKMTSFVDEYQTALDGLEKDQVSGLVTSSYGIHIIKCTDVFTAPEEVTSLDQIPTEFVDSIKSSLEEQSREE</sequence>
<feature type="chain" id="PRO_5038474029" evidence="2">
    <location>
        <begin position="31"/>
        <end position="321"/>
    </location>
</feature>
<feature type="non-terminal residue" evidence="4">
    <location>
        <position position="321"/>
    </location>
</feature>
<comment type="caution">
    <text evidence="4">The sequence shown here is derived from an EMBL/GenBank/DDBJ whole genome shotgun (WGS) entry which is preliminary data.</text>
</comment>
<dbReference type="InterPro" id="IPR027304">
    <property type="entry name" value="Trigger_fact/SurA_dom_sf"/>
</dbReference>
<dbReference type="Gene3D" id="1.10.4030.10">
    <property type="entry name" value="Porin chaperone SurA, peptide-binding domain"/>
    <property type="match status" value="1"/>
</dbReference>
<evidence type="ECO:0000256" key="1">
    <source>
        <dbReference type="PROSITE-ProRule" id="PRU00278"/>
    </source>
</evidence>
<keyword evidence="1" id="KW-0697">Rotamase</keyword>
<evidence type="ECO:0000313" key="5">
    <source>
        <dbReference type="Proteomes" id="UP000786989"/>
    </source>
</evidence>
<reference evidence="4" key="1">
    <citation type="journal article" date="2021" name="PeerJ">
        <title>Extensive microbial diversity within the chicken gut microbiome revealed by metagenomics and culture.</title>
        <authorList>
            <person name="Gilroy R."/>
            <person name="Ravi A."/>
            <person name="Getino M."/>
            <person name="Pursley I."/>
            <person name="Horton D.L."/>
            <person name="Alikhan N.F."/>
            <person name="Baker D."/>
            <person name="Gharbi K."/>
            <person name="Hall N."/>
            <person name="Watson M."/>
            <person name="Adriaenssens E.M."/>
            <person name="Foster-Nyarko E."/>
            <person name="Jarju S."/>
            <person name="Secka A."/>
            <person name="Antonio M."/>
            <person name="Oren A."/>
            <person name="Chaudhuri R.R."/>
            <person name="La Ragione R."/>
            <person name="Hildebrand F."/>
            <person name="Pallen M.J."/>
        </authorList>
    </citation>
    <scope>NUCLEOTIDE SEQUENCE</scope>
    <source>
        <strain evidence="4">ChiGjej6B6-11269</strain>
    </source>
</reference>
<proteinExistence type="predicted"/>
<dbReference type="PROSITE" id="PS01096">
    <property type="entry name" value="PPIC_PPIASE_1"/>
    <property type="match status" value="1"/>
</dbReference>
<dbReference type="Gene3D" id="3.10.50.40">
    <property type="match status" value="1"/>
</dbReference>